<dbReference type="Proteomes" id="UP000317422">
    <property type="component" value="Unassembled WGS sequence"/>
</dbReference>
<keyword evidence="2" id="KW-1185">Reference proteome</keyword>
<gene>
    <name evidence="1" type="ORF">FHX37_4633</name>
</gene>
<proteinExistence type="predicted"/>
<dbReference type="AlphaFoldDB" id="A0A543N2P0"/>
<evidence type="ECO:0000313" key="1">
    <source>
        <dbReference type="EMBL" id="TQN26095.1"/>
    </source>
</evidence>
<dbReference type="EMBL" id="VFQC01000004">
    <property type="protein sequence ID" value="TQN26095.1"/>
    <property type="molecule type" value="Genomic_DNA"/>
</dbReference>
<comment type="caution">
    <text evidence="1">The sequence shown here is derived from an EMBL/GenBank/DDBJ whole genome shotgun (WGS) entry which is preliminary data.</text>
</comment>
<name>A0A543N2P0_9ACTN</name>
<protein>
    <recommendedName>
        <fullName evidence="3">Head-to-tail adaptor</fullName>
    </recommendedName>
</protein>
<accession>A0A543N2P0</accession>
<reference evidence="1 2" key="1">
    <citation type="submission" date="2019-06" db="EMBL/GenBank/DDBJ databases">
        <title>Sequencing the genomes of 1000 actinobacteria strains.</title>
        <authorList>
            <person name="Klenk H.-P."/>
        </authorList>
    </citation>
    <scope>NUCLEOTIDE SEQUENCE [LARGE SCALE GENOMIC DNA]</scope>
    <source>
        <strain evidence="1 2">DSM 45015</strain>
    </source>
</reference>
<evidence type="ECO:0008006" key="3">
    <source>
        <dbReference type="Google" id="ProtNLM"/>
    </source>
</evidence>
<evidence type="ECO:0000313" key="2">
    <source>
        <dbReference type="Proteomes" id="UP000317422"/>
    </source>
</evidence>
<sequence>MAHATPTELAEFLGHQPEQAERMLTRASRLVDQALFSAVYDPDASHVQEALRAATFEQCAEWDASGTDGLAADDPSAWQSVSAGSISLSRAGGRTGERLDTTTRLSYQAWLVLHQAGLTSHAPRVGWW</sequence>
<organism evidence="1 2">
    <name type="scientific">Haloactinospora alba</name>
    <dbReference type="NCBI Taxonomy" id="405555"/>
    <lineage>
        <taxon>Bacteria</taxon>
        <taxon>Bacillati</taxon>
        <taxon>Actinomycetota</taxon>
        <taxon>Actinomycetes</taxon>
        <taxon>Streptosporangiales</taxon>
        <taxon>Nocardiopsidaceae</taxon>
        <taxon>Haloactinospora</taxon>
    </lineage>
</organism>